<dbReference type="EMBL" id="RQYC01000005">
    <property type="protein sequence ID" value="RRD90594.1"/>
    <property type="molecule type" value="Genomic_DNA"/>
</dbReference>
<dbReference type="Proteomes" id="UP000269923">
    <property type="component" value="Unassembled WGS sequence"/>
</dbReference>
<protein>
    <submittedName>
        <fullName evidence="1">Uncharacterized protein</fullName>
    </submittedName>
</protein>
<reference evidence="1 2" key="1">
    <citation type="submission" date="2018-11" db="EMBL/GenBank/DDBJ databases">
        <title>Genomes From Bacteria Associated with the Canine Oral Cavity: a Test Case for Automated Genome-Based Taxonomic Assignment.</title>
        <authorList>
            <person name="Coil D.A."/>
            <person name="Jospin G."/>
            <person name="Darling A.E."/>
            <person name="Wallis C."/>
            <person name="Davis I.J."/>
            <person name="Harris S."/>
            <person name="Eisen J.A."/>
            <person name="Holcombe L.J."/>
            <person name="O'Flynn C."/>
        </authorList>
    </citation>
    <scope>NUCLEOTIDE SEQUENCE [LARGE SCALE GENOMIC DNA]</scope>
    <source>
        <strain evidence="1 2">COT-280</strain>
    </source>
</reference>
<proteinExistence type="predicted"/>
<sequence length="75" mass="8759">MNVRDFILLMANSAAQTQPNYINPVELAEIYNRKHGNTNEQTMFQECENLVQEGSLKRQNINPDNNQLNNNLYFQ</sequence>
<evidence type="ECO:0000313" key="2">
    <source>
        <dbReference type="Proteomes" id="UP000269923"/>
    </source>
</evidence>
<comment type="caution">
    <text evidence="1">The sequence shown here is derived from an EMBL/GenBank/DDBJ whole genome shotgun (WGS) entry which is preliminary data.</text>
</comment>
<evidence type="ECO:0000313" key="1">
    <source>
        <dbReference type="EMBL" id="RRD90594.1"/>
    </source>
</evidence>
<keyword evidence="2" id="KW-1185">Reference proteome</keyword>
<dbReference type="RefSeq" id="WP_124794476.1">
    <property type="nucleotide sequence ID" value="NZ_RQYC01000005.1"/>
</dbReference>
<gene>
    <name evidence="1" type="ORF">EII21_04790</name>
</gene>
<name>A0A3P2A5B2_9NEIS</name>
<dbReference type="AlphaFoldDB" id="A0A3P2A5B2"/>
<accession>A0A3P2A5B2</accession>
<organism evidence="1 2">
    <name type="scientific">Conchiformibius steedae</name>
    <dbReference type="NCBI Taxonomy" id="153493"/>
    <lineage>
        <taxon>Bacteria</taxon>
        <taxon>Pseudomonadati</taxon>
        <taxon>Pseudomonadota</taxon>
        <taxon>Betaproteobacteria</taxon>
        <taxon>Neisseriales</taxon>
        <taxon>Neisseriaceae</taxon>
        <taxon>Conchiformibius</taxon>
    </lineage>
</organism>